<dbReference type="Proteomes" id="UP000186218">
    <property type="component" value="Unassembled WGS sequence"/>
</dbReference>
<keyword evidence="8" id="KW-1185">Reference proteome</keyword>
<dbReference type="EMBL" id="FTNT01000004">
    <property type="protein sequence ID" value="SIR94877.1"/>
    <property type="molecule type" value="Genomic_DNA"/>
</dbReference>
<dbReference type="Pfam" id="PF00482">
    <property type="entry name" value="T2SSF"/>
    <property type="match status" value="1"/>
</dbReference>
<proteinExistence type="predicted"/>
<accession>A0A1N7F3E3</accession>
<dbReference type="GO" id="GO:0005886">
    <property type="term" value="C:plasma membrane"/>
    <property type="evidence" value="ECO:0007669"/>
    <property type="project" value="UniProtKB-SubCell"/>
</dbReference>
<name>A0A1N7F3E3_9NOCA</name>
<feature type="domain" description="Type II secretion system protein GspF" evidence="6">
    <location>
        <begin position="60"/>
        <end position="180"/>
    </location>
</feature>
<organism evidence="7 8">
    <name type="scientific">Williamsia sterculiae</name>
    <dbReference type="NCBI Taxonomy" id="1344003"/>
    <lineage>
        <taxon>Bacteria</taxon>
        <taxon>Bacillati</taxon>
        <taxon>Actinomycetota</taxon>
        <taxon>Actinomycetes</taxon>
        <taxon>Mycobacteriales</taxon>
        <taxon>Nocardiaceae</taxon>
        <taxon>Williamsia</taxon>
    </lineage>
</organism>
<dbReference type="STRING" id="1344003.SAMN05445060_1769"/>
<gene>
    <name evidence="7" type="ORF">SAMN05445060_1769</name>
</gene>
<sequence length="200" mass="19900">MIGGWLLPGVLAAVAVLASPGSGQQMRRLVTPPTRVRTREPVLLKRRAPRPEPLAAAAAFDLFAVCVRAGMPVGGAAMIAAEHAPTAVAELLRRASDMLALGADAAEAWAVPASADPSAQALGAMARRSARAGSSPASGLAELAESERATAQDSAAAAAERAGVAISGPLGLCFLPAFICLGIVPVVIGLAGDVLGGGLL</sequence>
<evidence type="ECO:0000313" key="8">
    <source>
        <dbReference type="Proteomes" id="UP000186218"/>
    </source>
</evidence>
<comment type="subcellular location">
    <subcellularLocation>
        <location evidence="1">Cell membrane</location>
        <topology evidence="1">Multi-pass membrane protein</topology>
    </subcellularLocation>
</comment>
<evidence type="ECO:0000259" key="6">
    <source>
        <dbReference type="Pfam" id="PF00482"/>
    </source>
</evidence>
<evidence type="ECO:0000313" key="7">
    <source>
        <dbReference type="EMBL" id="SIR94877.1"/>
    </source>
</evidence>
<evidence type="ECO:0000256" key="5">
    <source>
        <dbReference type="ARBA" id="ARBA00023136"/>
    </source>
</evidence>
<evidence type="ECO:0000256" key="2">
    <source>
        <dbReference type="ARBA" id="ARBA00022475"/>
    </source>
</evidence>
<keyword evidence="5" id="KW-0472">Membrane</keyword>
<dbReference type="PANTHER" id="PTHR35007:SF3">
    <property type="entry name" value="POSSIBLE CONSERVED ALANINE RICH MEMBRANE PROTEIN"/>
    <property type="match status" value="1"/>
</dbReference>
<evidence type="ECO:0000256" key="1">
    <source>
        <dbReference type="ARBA" id="ARBA00004651"/>
    </source>
</evidence>
<dbReference type="InterPro" id="IPR018076">
    <property type="entry name" value="T2SS_GspF_dom"/>
</dbReference>
<protein>
    <submittedName>
        <fullName evidence="7">Type II secretion system protein F (GspF)</fullName>
    </submittedName>
</protein>
<evidence type="ECO:0000256" key="4">
    <source>
        <dbReference type="ARBA" id="ARBA00022989"/>
    </source>
</evidence>
<keyword evidence="2" id="KW-1003">Cell membrane</keyword>
<dbReference type="PANTHER" id="PTHR35007">
    <property type="entry name" value="INTEGRAL MEMBRANE PROTEIN-RELATED"/>
    <property type="match status" value="1"/>
</dbReference>
<keyword evidence="4" id="KW-1133">Transmembrane helix</keyword>
<dbReference type="AlphaFoldDB" id="A0A1N7F3E3"/>
<keyword evidence="3" id="KW-0812">Transmembrane</keyword>
<reference evidence="7 8" key="1">
    <citation type="submission" date="2017-01" db="EMBL/GenBank/DDBJ databases">
        <authorList>
            <person name="Mah S.A."/>
            <person name="Swanson W.J."/>
            <person name="Moy G.W."/>
            <person name="Vacquier V.D."/>
        </authorList>
    </citation>
    <scope>NUCLEOTIDE SEQUENCE [LARGE SCALE GENOMIC DNA]</scope>
    <source>
        <strain evidence="7 8">CPCC 203464</strain>
    </source>
</reference>
<evidence type="ECO:0000256" key="3">
    <source>
        <dbReference type="ARBA" id="ARBA00022692"/>
    </source>
</evidence>